<accession>A0ABS8PZ69</accession>
<sequence length="164" mass="19120">MRVAIVLPVLLILLITSRCSRDQQNPYHYFASLQQFRLNAMSATANYTARRKAKRNTPEEEHLKKEMIALLLQTEDSVRNCAFTKDDFGLKNAILHEFAYSRKLLTDTQFWARSRDTALSIEERVKVLDTISVELDRNTRQINQQILKSQLAFARFYRIPVTTP</sequence>
<name>A0ABS8PZ69_9BACT</name>
<evidence type="ECO:0000313" key="2">
    <source>
        <dbReference type="Proteomes" id="UP001199816"/>
    </source>
</evidence>
<dbReference type="Proteomes" id="UP001199816">
    <property type="component" value="Unassembled WGS sequence"/>
</dbReference>
<protein>
    <recommendedName>
        <fullName evidence="3">DUF4142 domain-containing protein</fullName>
    </recommendedName>
</protein>
<dbReference type="EMBL" id="JAJNEC010000008">
    <property type="protein sequence ID" value="MCD2426124.1"/>
    <property type="molecule type" value="Genomic_DNA"/>
</dbReference>
<gene>
    <name evidence="1" type="ORF">LQ567_25290</name>
</gene>
<proteinExistence type="predicted"/>
<dbReference type="RefSeq" id="WP_231008712.1">
    <property type="nucleotide sequence ID" value="NZ_JAJNEC010000008.1"/>
</dbReference>
<evidence type="ECO:0008006" key="3">
    <source>
        <dbReference type="Google" id="ProtNLM"/>
    </source>
</evidence>
<organism evidence="1 2">
    <name type="scientific">Niabella pedocola</name>
    <dbReference type="NCBI Taxonomy" id="1752077"/>
    <lineage>
        <taxon>Bacteria</taxon>
        <taxon>Pseudomonadati</taxon>
        <taxon>Bacteroidota</taxon>
        <taxon>Chitinophagia</taxon>
        <taxon>Chitinophagales</taxon>
        <taxon>Chitinophagaceae</taxon>
        <taxon>Niabella</taxon>
    </lineage>
</organism>
<reference evidence="1 2" key="1">
    <citation type="submission" date="2021-11" db="EMBL/GenBank/DDBJ databases">
        <title>Genomic of Niabella pedocola.</title>
        <authorList>
            <person name="Wu T."/>
        </authorList>
    </citation>
    <scope>NUCLEOTIDE SEQUENCE [LARGE SCALE GENOMIC DNA]</scope>
    <source>
        <strain evidence="1 2">JCM 31011</strain>
    </source>
</reference>
<evidence type="ECO:0000313" key="1">
    <source>
        <dbReference type="EMBL" id="MCD2426124.1"/>
    </source>
</evidence>
<comment type="caution">
    <text evidence="1">The sequence shown here is derived from an EMBL/GenBank/DDBJ whole genome shotgun (WGS) entry which is preliminary data.</text>
</comment>
<keyword evidence="2" id="KW-1185">Reference proteome</keyword>